<organism evidence="2 3">
    <name type="scientific">Kazachstania africana (strain ATCC 22294 / BCRC 22015 / CBS 2517 / CECT 1963 / NBRC 1671 / NRRL Y-8276)</name>
    <name type="common">Yeast</name>
    <name type="synonym">Kluyveromyces africanus</name>
    <dbReference type="NCBI Taxonomy" id="1071382"/>
    <lineage>
        <taxon>Eukaryota</taxon>
        <taxon>Fungi</taxon>
        <taxon>Dikarya</taxon>
        <taxon>Ascomycota</taxon>
        <taxon>Saccharomycotina</taxon>
        <taxon>Saccharomycetes</taxon>
        <taxon>Saccharomycetales</taxon>
        <taxon>Saccharomycetaceae</taxon>
        <taxon>Kazachstania</taxon>
    </lineage>
</organism>
<name>H2AQ40_KAZAF</name>
<dbReference type="Proteomes" id="UP000005220">
    <property type="component" value="Chromosome 2"/>
</dbReference>
<dbReference type="EMBL" id="HE650822">
    <property type="protein sequence ID" value="CCF56490.1"/>
    <property type="molecule type" value="Genomic_DNA"/>
</dbReference>
<feature type="region of interest" description="Disordered" evidence="1">
    <location>
        <begin position="111"/>
        <end position="148"/>
    </location>
</feature>
<reference evidence="2 3" key="1">
    <citation type="journal article" date="2011" name="Proc. Natl. Acad. Sci. U.S.A.">
        <title>Evolutionary erosion of yeast sex chromosomes by mating-type switching accidents.</title>
        <authorList>
            <person name="Gordon J.L."/>
            <person name="Armisen D."/>
            <person name="Proux-Wera E."/>
            <person name="Oheigeartaigh S.S."/>
            <person name="Byrne K.P."/>
            <person name="Wolfe K.H."/>
        </authorList>
    </citation>
    <scope>NUCLEOTIDE SEQUENCE [LARGE SCALE GENOMIC DNA]</scope>
    <source>
        <strain evidence="3">ATCC 22294 / BCRC 22015 / CBS 2517 / CECT 1963 / NBRC 1671 / NRRL Y-8276</strain>
    </source>
</reference>
<protein>
    <submittedName>
        <fullName evidence="2">Uncharacterized protein</fullName>
    </submittedName>
</protein>
<evidence type="ECO:0000313" key="3">
    <source>
        <dbReference type="Proteomes" id="UP000005220"/>
    </source>
</evidence>
<feature type="compositionally biased region" description="Basic and acidic residues" evidence="1">
    <location>
        <begin position="120"/>
        <end position="131"/>
    </location>
</feature>
<dbReference type="AlphaFoldDB" id="H2AQ40"/>
<accession>H2AQ40</accession>
<sequence>MLTGLSSNSPINGYSLGDAIYLGHDYSIYRGIDRNGNTVIMRAAREADKRYMVGTSPCNMFIRKGIHYFIYPSQSFEEEGMDYFSYNFDCSEESKDAEKIARSSHLCMSPLDKQNALESPSRDDHTRKSKENSICSGPSSKSKKTSKIASTGRYKFAADIRNNKITRTILKVANPSDKKHNITQYEQACERKETSEISYRENERVNDEYSDLCSVDNYTSDSDDNSCDEEDSELDTGDIMHGRLGYYNRGTPKIVLDQECNLKGQCESKLKAKTQFKGQAEKITPILNKCNHNSVQHVLIESPMTKIIHVEHKQLRKTPIPKTVKKEQFTEHYDFSALSFNGKEQTINRDALGKSKFELNMVQSSMLKRRGLSKVEYCT</sequence>
<dbReference type="OrthoDB" id="4038243at2759"/>
<gene>
    <name evidence="2" type="primary">KAFR0B01910</name>
    <name evidence="2" type="ORF">KAFR_0B01910</name>
</gene>
<dbReference type="InParanoid" id="H2AQ40"/>
<evidence type="ECO:0000313" key="2">
    <source>
        <dbReference type="EMBL" id="CCF56490.1"/>
    </source>
</evidence>
<proteinExistence type="predicted"/>
<evidence type="ECO:0000256" key="1">
    <source>
        <dbReference type="SAM" id="MobiDB-lite"/>
    </source>
</evidence>
<dbReference type="KEGG" id="kaf:KAFR_0B01910"/>
<dbReference type="HOGENOM" id="CLU_729708_0_0_1"/>
<dbReference type="RefSeq" id="XP_003955625.1">
    <property type="nucleotide sequence ID" value="XM_003955576.1"/>
</dbReference>
<dbReference type="GeneID" id="13884890"/>
<keyword evidence="3" id="KW-1185">Reference proteome</keyword>